<evidence type="ECO:0000256" key="4">
    <source>
        <dbReference type="ARBA" id="ARBA00023125"/>
    </source>
</evidence>
<dbReference type="Gene3D" id="3.30.450.20">
    <property type="entry name" value="PAS domain"/>
    <property type="match status" value="1"/>
</dbReference>
<feature type="domain" description="PAS" evidence="7">
    <location>
        <begin position="198"/>
        <end position="259"/>
    </location>
</feature>
<accession>A0A081BUA0</accession>
<keyword evidence="5" id="KW-0804">Transcription</keyword>
<dbReference type="SUPFAM" id="SSF55785">
    <property type="entry name" value="PYP-like sensor domain (PAS domain)"/>
    <property type="match status" value="1"/>
</dbReference>
<dbReference type="STRING" id="1499967.U27_02866"/>
<keyword evidence="2" id="KW-0067">ATP-binding</keyword>
<dbReference type="InterPro" id="IPR002197">
    <property type="entry name" value="HTH_Fis"/>
</dbReference>
<dbReference type="InterPro" id="IPR003593">
    <property type="entry name" value="AAA+_ATPase"/>
</dbReference>
<organism evidence="8">
    <name type="scientific">Vecturithrix granuli</name>
    <dbReference type="NCBI Taxonomy" id="1499967"/>
    <lineage>
        <taxon>Bacteria</taxon>
        <taxon>Candidatus Moduliflexota</taxon>
        <taxon>Candidatus Vecturitrichia</taxon>
        <taxon>Candidatus Vecturitrichales</taxon>
        <taxon>Candidatus Vecturitrichaceae</taxon>
        <taxon>Candidatus Vecturithrix</taxon>
    </lineage>
</organism>
<evidence type="ECO:0000256" key="5">
    <source>
        <dbReference type="ARBA" id="ARBA00023163"/>
    </source>
</evidence>
<dbReference type="HOGENOM" id="CLU_000445_8_5_0"/>
<dbReference type="SUPFAM" id="SSF159800">
    <property type="entry name" value="PrpR receptor domain-like"/>
    <property type="match status" value="1"/>
</dbReference>
<dbReference type="PANTHER" id="PTHR32071">
    <property type="entry name" value="TRANSCRIPTIONAL REGULATORY PROTEIN"/>
    <property type="match status" value="1"/>
</dbReference>
<dbReference type="GO" id="GO:0005524">
    <property type="term" value="F:ATP binding"/>
    <property type="evidence" value="ECO:0007669"/>
    <property type="project" value="UniProtKB-KW"/>
</dbReference>
<dbReference type="PROSITE" id="PS00688">
    <property type="entry name" value="SIGMA54_INTERACT_3"/>
    <property type="match status" value="1"/>
</dbReference>
<dbReference type="InterPro" id="IPR025944">
    <property type="entry name" value="Sigma_54_int_dom_CS"/>
</dbReference>
<dbReference type="InterPro" id="IPR010524">
    <property type="entry name" value="Sig_transdc_resp-reg_PrpR_N"/>
</dbReference>
<dbReference type="Pfam" id="PF13426">
    <property type="entry name" value="PAS_9"/>
    <property type="match status" value="1"/>
</dbReference>
<dbReference type="InterPro" id="IPR009057">
    <property type="entry name" value="Homeodomain-like_sf"/>
</dbReference>
<dbReference type="Gene3D" id="3.40.50.300">
    <property type="entry name" value="P-loop containing nucleotide triphosphate hydrolases"/>
    <property type="match status" value="1"/>
</dbReference>
<dbReference type="AlphaFoldDB" id="A0A081BUA0"/>
<dbReference type="InterPro" id="IPR025662">
    <property type="entry name" value="Sigma_54_int_dom_ATP-bd_1"/>
</dbReference>
<keyword evidence="3" id="KW-0805">Transcription regulation</keyword>
<dbReference type="InterPro" id="IPR027417">
    <property type="entry name" value="P-loop_NTPase"/>
</dbReference>
<dbReference type="InterPro" id="IPR002078">
    <property type="entry name" value="Sigma_54_int"/>
</dbReference>
<dbReference type="EMBL" id="DF820464">
    <property type="protein sequence ID" value="GAK55905.1"/>
    <property type="molecule type" value="Genomic_DNA"/>
</dbReference>
<dbReference type="CDD" id="cd00009">
    <property type="entry name" value="AAA"/>
    <property type="match status" value="1"/>
</dbReference>
<dbReference type="CDD" id="cd00130">
    <property type="entry name" value="PAS"/>
    <property type="match status" value="1"/>
</dbReference>
<dbReference type="SUPFAM" id="SSF52540">
    <property type="entry name" value="P-loop containing nucleoside triphosphate hydrolases"/>
    <property type="match status" value="1"/>
</dbReference>
<dbReference type="SMART" id="SM00382">
    <property type="entry name" value="AAA"/>
    <property type="match status" value="1"/>
</dbReference>
<dbReference type="InterPro" id="IPR058031">
    <property type="entry name" value="AAA_lid_NorR"/>
</dbReference>
<dbReference type="PROSITE" id="PS50112">
    <property type="entry name" value="PAS"/>
    <property type="match status" value="1"/>
</dbReference>
<dbReference type="Gene3D" id="3.40.50.2300">
    <property type="match status" value="1"/>
</dbReference>
<dbReference type="Gene3D" id="3.40.50.10660">
    <property type="entry name" value="PrpR receptor domain-like"/>
    <property type="match status" value="1"/>
</dbReference>
<keyword evidence="9" id="KW-1185">Reference proteome</keyword>
<reference evidence="8" key="1">
    <citation type="journal article" date="2015" name="PeerJ">
        <title>First genomic representation of candidate bacterial phylum KSB3 points to enhanced environmental sensing as a trigger of wastewater bulking.</title>
        <authorList>
            <person name="Sekiguchi Y."/>
            <person name="Ohashi A."/>
            <person name="Parks D.H."/>
            <person name="Yamauchi T."/>
            <person name="Tyson G.W."/>
            <person name="Hugenholtz P."/>
        </authorList>
    </citation>
    <scope>NUCLEOTIDE SEQUENCE [LARGE SCALE GENOMIC DNA]</scope>
</reference>
<evidence type="ECO:0000259" key="7">
    <source>
        <dbReference type="PROSITE" id="PS50112"/>
    </source>
</evidence>
<dbReference type="Gene3D" id="1.10.8.60">
    <property type="match status" value="1"/>
</dbReference>
<evidence type="ECO:0000313" key="9">
    <source>
        <dbReference type="Proteomes" id="UP000030661"/>
    </source>
</evidence>
<dbReference type="SUPFAM" id="SSF46689">
    <property type="entry name" value="Homeodomain-like"/>
    <property type="match status" value="1"/>
</dbReference>
<evidence type="ECO:0000256" key="3">
    <source>
        <dbReference type="ARBA" id="ARBA00023015"/>
    </source>
</evidence>
<keyword evidence="4" id="KW-0238">DNA-binding</keyword>
<dbReference type="Pfam" id="PF06506">
    <property type="entry name" value="PrpR_N"/>
    <property type="match status" value="1"/>
</dbReference>
<dbReference type="FunFam" id="3.40.50.300:FF:000006">
    <property type="entry name" value="DNA-binding transcriptional regulator NtrC"/>
    <property type="match status" value="1"/>
</dbReference>
<dbReference type="PROSITE" id="PS50045">
    <property type="entry name" value="SIGMA54_INTERACT_4"/>
    <property type="match status" value="1"/>
</dbReference>
<feature type="domain" description="Sigma-54 factor interaction" evidence="6">
    <location>
        <begin position="327"/>
        <end position="557"/>
    </location>
</feature>
<evidence type="ECO:0000256" key="2">
    <source>
        <dbReference type="ARBA" id="ARBA00022840"/>
    </source>
</evidence>
<dbReference type="Pfam" id="PF00158">
    <property type="entry name" value="Sigma54_activat"/>
    <property type="match status" value="1"/>
</dbReference>
<dbReference type="GO" id="GO:0043565">
    <property type="term" value="F:sequence-specific DNA binding"/>
    <property type="evidence" value="ECO:0007669"/>
    <property type="project" value="InterPro"/>
</dbReference>
<dbReference type="Pfam" id="PF02954">
    <property type="entry name" value="HTH_8"/>
    <property type="match status" value="1"/>
</dbReference>
<protein>
    <submittedName>
        <fullName evidence="8">Proprionate catabolism activator, Fis family</fullName>
    </submittedName>
</protein>
<evidence type="ECO:0000256" key="1">
    <source>
        <dbReference type="ARBA" id="ARBA00022741"/>
    </source>
</evidence>
<name>A0A081BUA0_VECG1</name>
<dbReference type="PROSITE" id="PS00675">
    <property type="entry name" value="SIGMA54_INTERACT_1"/>
    <property type="match status" value="1"/>
</dbReference>
<dbReference type="Gene3D" id="1.10.10.60">
    <property type="entry name" value="Homeodomain-like"/>
    <property type="match status" value="1"/>
</dbReference>
<dbReference type="PRINTS" id="PR01590">
    <property type="entry name" value="HTHFIS"/>
</dbReference>
<dbReference type="Proteomes" id="UP000030661">
    <property type="component" value="Unassembled WGS sequence"/>
</dbReference>
<dbReference type="PROSITE" id="PS00676">
    <property type="entry name" value="SIGMA54_INTERACT_2"/>
    <property type="match status" value="1"/>
</dbReference>
<dbReference type="InterPro" id="IPR035965">
    <property type="entry name" value="PAS-like_dom_sf"/>
</dbReference>
<dbReference type="eggNOG" id="COG3829">
    <property type="taxonomic scope" value="Bacteria"/>
</dbReference>
<keyword evidence="1" id="KW-0547">Nucleotide-binding</keyword>
<dbReference type="Pfam" id="PF25601">
    <property type="entry name" value="AAA_lid_14"/>
    <property type="match status" value="1"/>
</dbReference>
<dbReference type="NCBIfam" id="TIGR00229">
    <property type="entry name" value="sensory_box"/>
    <property type="match status" value="1"/>
</dbReference>
<dbReference type="InterPro" id="IPR000014">
    <property type="entry name" value="PAS"/>
</dbReference>
<gene>
    <name evidence="8" type="ORF">U27_02866</name>
</gene>
<dbReference type="SMART" id="SM00091">
    <property type="entry name" value="PAS"/>
    <property type="match status" value="1"/>
</dbReference>
<proteinExistence type="predicted"/>
<evidence type="ECO:0000313" key="8">
    <source>
        <dbReference type="EMBL" id="GAK55905.1"/>
    </source>
</evidence>
<dbReference type="GO" id="GO:0000156">
    <property type="term" value="F:phosphorelay response regulator activity"/>
    <property type="evidence" value="ECO:0007669"/>
    <property type="project" value="InterPro"/>
</dbReference>
<evidence type="ECO:0000259" key="6">
    <source>
        <dbReference type="PROSITE" id="PS50045"/>
    </source>
</evidence>
<dbReference type="InterPro" id="IPR025943">
    <property type="entry name" value="Sigma_54_int_dom_ATP-bd_2"/>
</dbReference>
<sequence>MSYSIGCIAPYQELGDLFSQVCQESGKKLTIRIGDLEEGARQAAALEEQGFDVLISRGGTAIAIKEKITDIPVVEVQISGFDVIRTLHQAKQTATRIAIAGFEPFTYGLEGLGDILGLNLGMITLKKEWHDQHQIIEEKLRVLQRQGYTCVVGDHISVKIAQESGMAGFLIKSGKEAVMQAIFEAERVAQVRHQEMEKAKRMKSLIDLAYEGIISIDRDGIIDTFNPKAEEIFGLKAYKVIGRPIQQIFPSMNLLETLHSGIQRREAVVKVGEISILANIIPITINDEVVQVVVTFQKVSQIQRLEQRIREELLLKGYTAENSFEDIVGQSAAITPVKEEARDYAQIDLPILISGETGTGKELFAQAIHNASPRRNRPFVAFNCATLPENLLESELFGYVEGAFTGARKQGRAGLFEQAHGGTIFLDEIGEIPKGIQAKLLRVLQEKKIRKLGDDRITPVDVRIIVATNQNLSQSVDDKIFREDLYYRINVLNIHLPPLRDRREDIPLLVNFFIQKYSQKVNHIVKGISQEGIEMLKHYSWPGNIRQLENVVERLMVRTRERYILPGLIQDVMQSLRGYLPEIPSAPVFQAGFSQNRTLSIPPQTSLKEIEKMILQQVLEEEAGNKLAAAARLHIGRTTLWRKLKD</sequence>
<dbReference type="GO" id="GO:0006355">
    <property type="term" value="P:regulation of DNA-templated transcription"/>
    <property type="evidence" value="ECO:0007669"/>
    <property type="project" value="InterPro"/>
</dbReference>